<feature type="binding site" evidence="5">
    <location>
        <position position="65"/>
    </location>
    <ligand>
        <name>Mg(2+)</name>
        <dbReference type="ChEBI" id="CHEBI:18420"/>
        <label>1</label>
    </ligand>
</feature>
<dbReference type="GO" id="GO:0006284">
    <property type="term" value="P:base-excision repair"/>
    <property type="evidence" value="ECO:0007669"/>
    <property type="project" value="TreeGrafter"/>
</dbReference>
<feature type="site" description="Transition state stabilizer" evidence="6">
    <location>
        <position position="67"/>
    </location>
</feature>
<name>A0A8C5ELJ2_GOUWI</name>
<keyword evidence="3 5" id="KW-0460">Magnesium</keyword>
<feature type="active site" description="Proton acceptor" evidence="4">
    <location>
        <position position="153"/>
    </location>
</feature>
<dbReference type="SUPFAM" id="SSF56219">
    <property type="entry name" value="DNase I-like"/>
    <property type="match status" value="1"/>
</dbReference>
<dbReference type="GO" id="GO:0005634">
    <property type="term" value="C:nucleus"/>
    <property type="evidence" value="ECO:0007669"/>
    <property type="project" value="TreeGrafter"/>
</dbReference>
<evidence type="ECO:0000256" key="5">
    <source>
        <dbReference type="PIRSR" id="PIRSR604808-2"/>
    </source>
</evidence>
<feature type="binding site" evidence="5">
    <location>
        <position position="152"/>
    </location>
    <ligand>
        <name>Mg(2+)</name>
        <dbReference type="ChEBI" id="CHEBI:18420"/>
        <label>1</label>
    </ligand>
</feature>
<sequence>MIQFLHTMTKSDLNGRYLIVVGTLQQQRVVLVNVYAPNFDNPGFMQMLFENIPSLNDHLLIFGGDLNCVIDPIFDRSNPRTFIQSSMSKVVSEFMAKNGYVDPWRFCHPQAKEFSFYSHVHKSFSRIDYFFTDSAFVSKITSTEYHAIIISDHAPISIDIQFEVCPRFSSPWRFNPTLLFDNKFVKFISTSIEDFIATNQPSCTSYSLLWETLKAYLRGQIISFSANANKIRKSKIEGLTSNILNIDRQIALDPTPSLHKQRLESQTELDLITTSDAERLLLRSRSMYYEHGDKASRLLAHQLRRQAALPHHPSD</sequence>
<dbReference type="PANTHER" id="PTHR22748:SF26">
    <property type="entry name" value="ENDONUCLEASE_EXONUCLEASE_PHOSPHATASE DOMAIN-CONTAINING PROTEIN"/>
    <property type="match status" value="1"/>
</dbReference>
<evidence type="ECO:0000256" key="3">
    <source>
        <dbReference type="ARBA" id="ARBA00022842"/>
    </source>
</evidence>
<evidence type="ECO:0000256" key="1">
    <source>
        <dbReference type="ARBA" id="ARBA00022723"/>
    </source>
</evidence>
<comment type="cofactor">
    <cofactor evidence="5">
        <name>Mg(2+)</name>
        <dbReference type="ChEBI" id="CHEBI:18420"/>
    </cofactor>
    <cofactor evidence="5">
        <name>Mn(2+)</name>
        <dbReference type="ChEBI" id="CHEBI:29035"/>
    </cofactor>
    <text evidence="5">Probably binds two magnesium or manganese ions per subunit.</text>
</comment>
<keyword evidence="5" id="KW-0464">Manganese</keyword>
<dbReference type="GO" id="GO:0008081">
    <property type="term" value="F:phosphoric diester hydrolase activity"/>
    <property type="evidence" value="ECO:0007669"/>
    <property type="project" value="TreeGrafter"/>
</dbReference>
<dbReference type="InterPro" id="IPR036691">
    <property type="entry name" value="Endo/exonu/phosph_ase_sf"/>
</dbReference>
<keyword evidence="8" id="KW-1185">Reference proteome</keyword>
<evidence type="ECO:0008006" key="9">
    <source>
        <dbReference type="Google" id="ProtNLM"/>
    </source>
</evidence>
<feature type="binding site" evidence="5">
    <location>
        <position position="67"/>
    </location>
    <ligand>
        <name>Mg(2+)</name>
        <dbReference type="ChEBI" id="CHEBI:18420"/>
        <label>1</label>
    </ligand>
</feature>
<reference evidence="7" key="1">
    <citation type="submission" date="2020-06" db="EMBL/GenBank/DDBJ databases">
        <authorList>
            <consortium name="Wellcome Sanger Institute Data Sharing"/>
        </authorList>
    </citation>
    <scope>NUCLEOTIDE SEQUENCE [LARGE SCALE GENOMIC DNA]</scope>
</reference>
<dbReference type="InterPro" id="IPR004808">
    <property type="entry name" value="AP_endonuc_1"/>
</dbReference>
<feature type="binding site" evidence="5">
    <location>
        <position position="153"/>
    </location>
    <ligand>
        <name>Mg(2+)</name>
        <dbReference type="ChEBI" id="CHEBI:18420"/>
        <label>1</label>
    </ligand>
</feature>
<evidence type="ECO:0000256" key="6">
    <source>
        <dbReference type="PIRSR" id="PIRSR604808-3"/>
    </source>
</evidence>
<dbReference type="GO" id="GO:0046872">
    <property type="term" value="F:metal ion binding"/>
    <property type="evidence" value="ECO:0007669"/>
    <property type="project" value="UniProtKB-KW"/>
</dbReference>
<dbReference type="GO" id="GO:0003906">
    <property type="term" value="F:DNA-(apurinic or apyrimidinic site) endonuclease activity"/>
    <property type="evidence" value="ECO:0007669"/>
    <property type="project" value="TreeGrafter"/>
</dbReference>
<keyword evidence="1 5" id="KW-0479">Metal-binding</keyword>
<feature type="site" description="Important for catalytic activity" evidence="6">
    <location>
        <position position="128"/>
    </location>
</feature>
<accession>A0A8C5ELJ2</accession>
<reference evidence="7" key="3">
    <citation type="submission" date="2025-09" db="UniProtKB">
        <authorList>
            <consortium name="Ensembl"/>
        </authorList>
    </citation>
    <scope>IDENTIFICATION</scope>
</reference>
<organism evidence="7 8">
    <name type="scientific">Gouania willdenowi</name>
    <name type="common">Blunt-snouted clingfish</name>
    <name type="synonym">Lepadogaster willdenowi</name>
    <dbReference type="NCBI Taxonomy" id="441366"/>
    <lineage>
        <taxon>Eukaryota</taxon>
        <taxon>Metazoa</taxon>
        <taxon>Chordata</taxon>
        <taxon>Craniata</taxon>
        <taxon>Vertebrata</taxon>
        <taxon>Euteleostomi</taxon>
        <taxon>Actinopterygii</taxon>
        <taxon>Neopterygii</taxon>
        <taxon>Teleostei</taxon>
        <taxon>Neoteleostei</taxon>
        <taxon>Acanthomorphata</taxon>
        <taxon>Ovalentaria</taxon>
        <taxon>Blenniimorphae</taxon>
        <taxon>Blenniiformes</taxon>
        <taxon>Gobiesocoidei</taxon>
        <taxon>Gobiesocidae</taxon>
        <taxon>Gobiesocinae</taxon>
        <taxon>Gouania</taxon>
    </lineage>
</organism>
<dbReference type="GO" id="GO:0008311">
    <property type="term" value="F:double-stranded DNA 3'-5' DNA exonuclease activity"/>
    <property type="evidence" value="ECO:0007669"/>
    <property type="project" value="TreeGrafter"/>
</dbReference>
<dbReference type="AlphaFoldDB" id="A0A8C5ELJ2"/>
<dbReference type="PANTHER" id="PTHR22748">
    <property type="entry name" value="AP ENDONUCLEASE"/>
    <property type="match status" value="1"/>
</dbReference>
<dbReference type="Gene3D" id="3.60.10.10">
    <property type="entry name" value="Endonuclease/exonuclease/phosphatase"/>
    <property type="match status" value="1"/>
</dbReference>
<evidence type="ECO:0000256" key="2">
    <source>
        <dbReference type="ARBA" id="ARBA00022801"/>
    </source>
</evidence>
<dbReference type="Ensembl" id="ENSGWIT00000025698.1">
    <property type="protein sequence ID" value="ENSGWIP00000023459.1"/>
    <property type="gene ID" value="ENSGWIG00000012523.1"/>
</dbReference>
<feature type="site" description="Interaction with DNA substrate" evidence="6">
    <location>
        <position position="153"/>
    </location>
</feature>
<dbReference type="Proteomes" id="UP000694680">
    <property type="component" value="Chromosome 6"/>
</dbReference>
<evidence type="ECO:0000313" key="8">
    <source>
        <dbReference type="Proteomes" id="UP000694680"/>
    </source>
</evidence>
<protein>
    <recommendedName>
        <fullName evidence="9">Endonuclease/exonuclease/phosphatase domain-containing protein</fullName>
    </recommendedName>
</protein>
<feature type="active site" description="Proton donor/acceptor" evidence="4">
    <location>
        <position position="65"/>
    </location>
</feature>
<keyword evidence="2" id="KW-0378">Hydrolase</keyword>
<proteinExistence type="predicted"/>
<evidence type="ECO:0000313" key="7">
    <source>
        <dbReference type="Ensembl" id="ENSGWIP00000023459.1"/>
    </source>
</evidence>
<reference evidence="7" key="2">
    <citation type="submission" date="2025-08" db="UniProtKB">
        <authorList>
            <consortium name="Ensembl"/>
        </authorList>
    </citation>
    <scope>IDENTIFICATION</scope>
</reference>
<feature type="active site" evidence="4">
    <location>
        <position position="35"/>
    </location>
</feature>
<evidence type="ECO:0000256" key="4">
    <source>
        <dbReference type="PIRSR" id="PIRSR604808-1"/>
    </source>
</evidence>